<proteinExistence type="inferred from homology"/>
<dbReference type="GO" id="GO:0016020">
    <property type="term" value="C:membrane"/>
    <property type="evidence" value="ECO:0007669"/>
    <property type="project" value="UniProtKB-SubCell"/>
</dbReference>
<dbReference type="PANTHER" id="PTHR17615">
    <property type="entry name" value="PROTEIN FAM189A"/>
    <property type="match status" value="1"/>
</dbReference>
<evidence type="ECO:0000256" key="4">
    <source>
        <dbReference type="ARBA" id="ARBA00023136"/>
    </source>
</evidence>
<dbReference type="InterPro" id="IPR030431">
    <property type="entry name" value="ENTREP1-3"/>
</dbReference>
<dbReference type="OrthoDB" id="10036151at2759"/>
<comment type="subcellular location">
    <subcellularLocation>
        <location evidence="1">Membrane</location>
    </subcellularLocation>
</comment>
<evidence type="ECO:0000256" key="1">
    <source>
        <dbReference type="ARBA" id="ARBA00004370"/>
    </source>
</evidence>
<name>A0A8J6A6D1_GALPY</name>
<dbReference type="PANTHER" id="PTHR17615:SF6">
    <property type="entry name" value="PROTEIN ENTREP2"/>
    <property type="match status" value="1"/>
</dbReference>
<dbReference type="EMBL" id="JAGFMF010011680">
    <property type="protein sequence ID" value="KAG8516284.1"/>
    <property type="molecule type" value="Genomic_DNA"/>
</dbReference>
<keyword evidence="7" id="KW-1185">Reference proteome</keyword>
<reference evidence="6" key="1">
    <citation type="journal article" date="2021" name="Evol. Appl.">
        <title>The genome of the Pyrenean desman and the effects of bottlenecks and inbreeding on the genomic landscape of an endangered species.</title>
        <authorList>
            <person name="Escoda L."/>
            <person name="Castresana J."/>
        </authorList>
    </citation>
    <scope>NUCLEOTIDE SEQUENCE</scope>
    <source>
        <strain evidence="6">IBE-C5619</strain>
    </source>
</reference>
<protein>
    <submittedName>
        <fullName evidence="6">Protein FAM189A1</fullName>
    </submittedName>
</protein>
<evidence type="ECO:0000256" key="5">
    <source>
        <dbReference type="ARBA" id="ARBA00034309"/>
    </source>
</evidence>
<evidence type="ECO:0000256" key="3">
    <source>
        <dbReference type="ARBA" id="ARBA00022989"/>
    </source>
</evidence>
<keyword evidence="3" id="KW-1133">Transmembrane helix</keyword>
<evidence type="ECO:0000313" key="6">
    <source>
        <dbReference type="EMBL" id="KAG8516284.1"/>
    </source>
</evidence>
<comment type="similarity">
    <text evidence="5">Belongs to the ENTREP family.</text>
</comment>
<organism evidence="6 7">
    <name type="scientific">Galemys pyrenaicus</name>
    <name type="common">Iberian desman</name>
    <name type="synonym">Pyrenean desman</name>
    <dbReference type="NCBI Taxonomy" id="202257"/>
    <lineage>
        <taxon>Eukaryota</taxon>
        <taxon>Metazoa</taxon>
        <taxon>Chordata</taxon>
        <taxon>Craniata</taxon>
        <taxon>Vertebrata</taxon>
        <taxon>Euteleostomi</taxon>
        <taxon>Mammalia</taxon>
        <taxon>Eutheria</taxon>
        <taxon>Laurasiatheria</taxon>
        <taxon>Eulipotyphla</taxon>
        <taxon>Talpidae</taxon>
        <taxon>Galemys</taxon>
    </lineage>
</organism>
<evidence type="ECO:0000313" key="7">
    <source>
        <dbReference type="Proteomes" id="UP000700334"/>
    </source>
</evidence>
<keyword evidence="2" id="KW-0812">Transmembrane</keyword>
<comment type="caution">
    <text evidence="6">The sequence shown here is derived from an EMBL/GenBank/DDBJ whole genome shotgun (WGS) entry which is preliminary data.</text>
</comment>
<dbReference type="Proteomes" id="UP000700334">
    <property type="component" value="Unassembled WGS sequence"/>
</dbReference>
<evidence type="ECO:0000256" key="2">
    <source>
        <dbReference type="ARBA" id="ARBA00022692"/>
    </source>
</evidence>
<sequence>MSETKIKFDSVEVCVCCEMQHQSSGCSNLGETLKLNPLQEDCNAVRLTLKGVYDWSSMDSFCMEAGVTPQGRLPINSWAMEMADRLAGRKGPRFKEHSRAIVEENNNAATSHDKSWWARQSHDVLAAGVRGCPKRPDVGGYKENTAVS</sequence>
<gene>
    <name evidence="6" type="ORF">J0S82_016018</name>
</gene>
<accession>A0A8J6A6D1</accession>
<dbReference type="AlphaFoldDB" id="A0A8J6A6D1"/>
<keyword evidence="4" id="KW-0472">Membrane</keyword>